<accession>A0A089HUH4</accession>
<dbReference type="Pfam" id="PF00535">
    <property type="entry name" value="Glycos_transf_2"/>
    <property type="match status" value="1"/>
</dbReference>
<dbReference type="CDD" id="cd04196">
    <property type="entry name" value="GT_2_like_d"/>
    <property type="match status" value="1"/>
</dbReference>
<dbReference type="PANTHER" id="PTHR22916:SF3">
    <property type="entry name" value="UDP-GLCNAC:BETAGAL BETA-1,3-N-ACETYLGLUCOSAMINYLTRANSFERASE-LIKE PROTEIN 1"/>
    <property type="match status" value="1"/>
</dbReference>
<dbReference type="eggNOG" id="COG1216">
    <property type="taxonomic scope" value="Bacteria"/>
</dbReference>
<dbReference type="GO" id="GO:0016758">
    <property type="term" value="F:hexosyltransferase activity"/>
    <property type="evidence" value="ECO:0007669"/>
    <property type="project" value="UniProtKB-ARBA"/>
</dbReference>
<name>A0A089HUH4_PAEDU</name>
<sequence>MPRVLVLLSTYNGEQYIRELLNSVLAQHKVDVTVLIRDDGSTDQTWEILEYFKSKNKNILLYRGDNLGAKESFFNLIHHVYDKNLIQEYDYFSFCDQDDIWMPMKLMRALSLLKSGPDKNKPLMFCSTTKMVDETLKKITIWPPYPKKSTIVYNALVENIAVGCTTVINREAFELVVQNFPDNSKQIIMHDWWLYLCVSAFGNVIFDKEPNILYRQHSHNVTGGQKDSPVKKMLKRFYRFIKKENYYIRRNQAVEFYKCFYSLLNSEDRKAIECFLNTLNKNLPHRVLYIYSSPFFRQTKIDNEIFKLTYIFGKV</sequence>
<dbReference type="SUPFAM" id="SSF53448">
    <property type="entry name" value="Nucleotide-diphospho-sugar transferases"/>
    <property type="match status" value="1"/>
</dbReference>
<dbReference type="Proteomes" id="UP000029409">
    <property type="component" value="Chromosome"/>
</dbReference>
<evidence type="ECO:0000313" key="4">
    <source>
        <dbReference type="Proteomes" id="UP000029409"/>
    </source>
</evidence>
<organism evidence="3 4">
    <name type="scientific">Paenibacillus durus</name>
    <name type="common">Paenibacillus azotofixans</name>
    <dbReference type="NCBI Taxonomy" id="44251"/>
    <lineage>
        <taxon>Bacteria</taxon>
        <taxon>Bacillati</taxon>
        <taxon>Bacillota</taxon>
        <taxon>Bacilli</taxon>
        <taxon>Bacillales</taxon>
        <taxon>Paenibacillaceae</taxon>
        <taxon>Paenibacillus</taxon>
    </lineage>
</organism>
<gene>
    <name evidence="3" type="ORF">PDUR_24870</name>
</gene>
<dbReference type="PANTHER" id="PTHR22916">
    <property type="entry name" value="GLYCOSYLTRANSFERASE"/>
    <property type="match status" value="1"/>
</dbReference>
<evidence type="ECO:0000313" key="3">
    <source>
        <dbReference type="EMBL" id="AIQ14747.1"/>
    </source>
</evidence>
<dbReference type="KEGG" id="pdu:PDUR_24870"/>
<reference evidence="3 4" key="1">
    <citation type="submission" date="2014-08" db="EMBL/GenBank/DDBJ databases">
        <title>Comparative genomics of the Paenibacillus odorifer group.</title>
        <authorList>
            <person name="den Bakker H.C."/>
            <person name="Tsai Y.-C."/>
            <person name="Martin N."/>
            <person name="Korlach J."/>
            <person name="Wiedmann M."/>
        </authorList>
    </citation>
    <scope>NUCLEOTIDE SEQUENCE [LARGE SCALE GENOMIC DNA]</scope>
    <source>
        <strain evidence="3 4">DSM 1735</strain>
    </source>
</reference>
<comment type="similarity">
    <text evidence="1">Belongs to the glycosyltransferase 2 family.</text>
</comment>
<evidence type="ECO:0000259" key="2">
    <source>
        <dbReference type="Pfam" id="PF00535"/>
    </source>
</evidence>
<dbReference type="AlphaFoldDB" id="A0A089HUH4"/>
<protein>
    <recommendedName>
        <fullName evidence="2">Glycosyltransferase 2-like domain-containing protein</fullName>
    </recommendedName>
</protein>
<keyword evidence="4" id="KW-1185">Reference proteome</keyword>
<dbReference type="InterPro" id="IPR001173">
    <property type="entry name" value="Glyco_trans_2-like"/>
</dbReference>
<proteinExistence type="inferred from homology"/>
<dbReference type="InterPro" id="IPR029044">
    <property type="entry name" value="Nucleotide-diphossugar_trans"/>
</dbReference>
<feature type="domain" description="Glycosyltransferase 2-like" evidence="2">
    <location>
        <begin position="6"/>
        <end position="174"/>
    </location>
</feature>
<dbReference type="EMBL" id="CP009288">
    <property type="protein sequence ID" value="AIQ14747.1"/>
    <property type="molecule type" value="Genomic_DNA"/>
</dbReference>
<evidence type="ECO:0000256" key="1">
    <source>
        <dbReference type="ARBA" id="ARBA00006739"/>
    </source>
</evidence>
<dbReference type="Gene3D" id="3.90.550.10">
    <property type="entry name" value="Spore Coat Polysaccharide Biosynthesis Protein SpsA, Chain A"/>
    <property type="match status" value="1"/>
</dbReference>
<dbReference type="STRING" id="44251.PDUR_24870"/>